<dbReference type="NCBIfam" id="NF005722">
    <property type="entry name" value="PRK07539.1-2"/>
    <property type="match status" value="1"/>
</dbReference>
<evidence type="ECO:0000313" key="13">
    <source>
        <dbReference type="EMBL" id="SJM36521.1"/>
    </source>
</evidence>
<feature type="binding site" evidence="12">
    <location>
        <position position="101"/>
    </location>
    <ligand>
        <name>[2Fe-2S] cluster</name>
        <dbReference type="ChEBI" id="CHEBI:190135"/>
    </ligand>
</feature>
<proteinExistence type="inferred from homology"/>
<evidence type="ECO:0000256" key="11">
    <source>
        <dbReference type="ARBA" id="ARBA00047712"/>
    </source>
</evidence>
<dbReference type="GO" id="GO:0046872">
    <property type="term" value="F:metal ion binding"/>
    <property type="evidence" value="ECO:0007669"/>
    <property type="project" value="UniProtKB-KW"/>
</dbReference>
<dbReference type="PANTHER" id="PTHR10371:SF3">
    <property type="entry name" value="NADH DEHYDROGENASE [UBIQUINONE] FLAVOPROTEIN 2, MITOCHONDRIAL"/>
    <property type="match status" value="1"/>
</dbReference>
<keyword evidence="5 12" id="KW-0408">Iron</keyword>
<evidence type="ECO:0000256" key="8">
    <source>
        <dbReference type="ARBA" id="ARBA00031580"/>
    </source>
</evidence>
<comment type="cofactor">
    <cofactor evidence="10">
        <name>[2Fe-2S] cluster</name>
        <dbReference type="ChEBI" id="CHEBI:190135"/>
    </cofactor>
</comment>
<dbReference type="InterPro" id="IPR002023">
    <property type="entry name" value="NuoE-like"/>
</dbReference>
<dbReference type="PANTHER" id="PTHR10371">
    <property type="entry name" value="NADH DEHYDROGENASE UBIQUINONE FLAVOPROTEIN 2, MITOCHONDRIAL"/>
    <property type="match status" value="1"/>
</dbReference>
<evidence type="ECO:0000256" key="10">
    <source>
        <dbReference type="ARBA" id="ARBA00034078"/>
    </source>
</evidence>
<dbReference type="InterPro" id="IPR042128">
    <property type="entry name" value="NuoE_dom"/>
</dbReference>
<evidence type="ECO:0000256" key="5">
    <source>
        <dbReference type="ARBA" id="ARBA00023004"/>
    </source>
</evidence>
<keyword evidence="13" id="KW-0560">Oxidoreductase</keyword>
<sequence>MIKIVTDKTPTVDVASILTAQEIEGINEYIHHYPQARAASLDALKLVQKRNGWVDDAQVNAIANLLDVPVTDIEGVATFFNRIYRSPVGRHVILVCDSIACYLTGYEELAAELKSQLGVDFGQTTADGRFTLLPICCLGNCDKGPSVLIDEDTFGPVTPDQVAELLEYYP</sequence>
<dbReference type="FunFam" id="1.10.10.1590:FF:000001">
    <property type="entry name" value="NADH-quinone oxidoreductase subunit E"/>
    <property type="match status" value="1"/>
</dbReference>
<evidence type="ECO:0000256" key="9">
    <source>
        <dbReference type="ARBA" id="ARBA00032788"/>
    </source>
</evidence>
<comment type="cofactor">
    <cofactor evidence="12">
        <name>[2Fe-2S] cluster</name>
        <dbReference type="ChEBI" id="CHEBI:190135"/>
    </cofactor>
    <text evidence="12">Binds 1 [2Fe-2S] cluster.</text>
</comment>
<gene>
    <name evidence="13" type="primary">nuoE</name>
    <name evidence="13" type="ORF">A1019T_00482</name>
</gene>
<name>A0A1R4EDF5_9GAMM</name>
<reference evidence="14" key="1">
    <citation type="submission" date="2017-02" db="EMBL/GenBank/DDBJ databases">
        <authorList>
            <person name="Mornico D."/>
        </authorList>
    </citation>
    <scope>NUCLEOTIDE SEQUENCE [LARGE SCALE GENOMIC DNA]</scope>
</reference>
<evidence type="ECO:0000256" key="1">
    <source>
        <dbReference type="ARBA" id="ARBA00010643"/>
    </source>
</evidence>
<dbReference type="CDD" id="cd03064">
    <property type="entry name" value="TRX_Fd_NuoE"/>
    <property type="match status" value="1"/>
</dbReference>
<dbReference type="GO" id="GO:0003954">
    <property type="term" value="F:NADH dehydrogenase activity"/>
    <property type="evidence" value="ECO:0007669"/>
    <property type="project" value="TreeGrafter"/>
</dbReference>
<dbReference type="PROSITE" id="PS01099">
    <property type="entry name" value="COMPLEX1_24K"/>
    <property type="match status" value="1"/>
</dbReference>
<keyword evidence="4 12" id="KW-0479">Metal-binding</keyword>
<evidence type="ECO:0000256" key="3">
    <source>
        <dbReference type="ARBA" id="ARBA00022714"/>
    </source>
</evidence>
<accession>A0A1R4EDF5</accession>
<comment type="subunit">
    <text evidence="7">Composed of 13 different subunits. Subunits NuoCD, E, F, and G constitute the peripheral sector of the complex.</text>
</comment>
<keyword evidence="3 12" id="KW-0001">2Fe-2S</keyword>
<keyword evidence="6 12" id="KW-0411">Iron-sulfur</keyword>
<dbReference type="Gene3D" id="3.40.30.10">
    <property type="entry name" value="Glutaredoxin"/>
    <property type="match status" value="1"/>
</dbReference>
<dbReference type="FunFam" id="3.40.30.10:FF:000015">
    <property type="entry name" value="NADH-quinone oxidoreductase subunit E"/>
    <property type="match status" value="1"/>
</dbReference>
<dbReference type="Proteomes" id="UP000188169">
    <property type="component" value="Unassembled WGS sequence"/>
</dbReference>
<dbReference type="NCBIfam" id="TIGR01958">
    <property type="entry name" value="nuoE_fam"/>
    <property type="match status" value="1"/>
</dbReference>
<feature type="binding site" evidence="12">
    <location>
        <position position="141"/>
    </location>
    <ligand>
        <name>[2Fe-2S] cluster</name>
        <dbReference type="ChEBI" id="CHEBI:190135"/>
    </ligand>
</feature>
<dbReference type="OrthoDB" id="9807941at2"/>
<evidence type="ECO:0000256" key="2">
    <source>
        <dbReference type="ARBA" id="ARBA00019898"/>
    </source>
</evidence>
<organism evidence="13 14">
    <name type="scientific">Psychrobacter pasteurii</name>
    <dbReference type="NCBI Taxonomy" id="1945520"/>
    <lineage>
        <taxon>Bacteria</taxon>
        <taxon>Pseudomonadati</taxon>
        <taxon>Pseudomonadota</taxon>
        <taxon>Gammaproteobacteria</taxon>
        <taxon>Moraxellales</taxon>
        <taxon>Moraxellaceae</taxon>
        <taxon>Psychrobacter</taxon>
    </lineage>
</organism>
<dbReference type="PIRSF" id="PIRSF000216">
    <property type="entry name" value="NADH_DH_24kDa"/>
    <property type="match status" value="1"/>
</dbReference>
<protein>
    <recommendedName>
        <fullName evidence="2">NADH-quinone oxidoreductase subunit E</fullName>
    </recommendedName>
    <alternativeName>
        <fullName evidence="8">NADH dehydrogenase I subunit E</fullName>
    </alternativeName>
    <alternativeName>
        <fullName evidence="9">NDH-1 subunit E</fullName>
    </alternativeName>
</protein>
<dbReference type="AlphaFoldDB" id="A0A1R4EDF5"/>
<evidence type="ECO:0000256" key="12">
    <source>
        <dbReference type="PIRSR" id="PIRSR000216-1"/>
    </source>
</evidence>
<dbReference type="GO" id="GO:0051537">
    <property type="term" value="F:2 iron, 2 sulfur cluster binding"/>
    <property type="evidence" value="ECO:0007669"/>
    <property type="project" value="UniProtKB-KW"/>
</dbReference>
<evidence type="ECO:0000256" key="7">
    <source>
        <dbReference type="ARBA" id="ARBA00026021"/>
    </source>
</evidence>
<evidence type="ECO:0000313" key="14">
    <source>
        <dbReference type="Proteomes" id="UP000188169"/>
    </source>
</evidence>
<dbReference type="InterPro" id="IPR041921">
    <property type="entry name" value="NuoE_N"/>
</dbReference>
<evidence type="ECO:0000256" key="6">
    <source>
        <dbReference type="ARBA" id="ARBA00023014"/>
    </source>
</evidence>
<comment type="similarity">
    <text evidence="1">Belongs to the complex I 24 kDa subunit family.</text>
</comment>
<dbReference type="SUPFAM" id="SSF52833">
    <property type="entry name" value="Thioredoxin-like"/>
    <property type="match status" value="1"/>
</dbReference>
<feature type="binding site" evidence="12">
    <location>
        <position position="137"/>
    </location>
    <ligand>
        <name>[2Fe-2S] cluster</name>
        <dbReference type="ChEBI" id="CHEBI:190135"/>
    </ligand>
</feature>
<feature type="binding site" evidence="12">
    <location>
        <position position="96"/>
    </location>
    <ligand>
        <name>[2Fe-2S] cluster</name>
        <dbReference type="ChEBI" id="CHEBI:190135"/>
    </ligand>
</feature>
<keyword evidence="14" id="KW-1185">Reference proteome</keyword>
<dbReference type="EMBL" id="FUGD01000049">
    <property type="protein sequence ID" value="SJM36521.1"/>
    <property type="molecule type" value="Genomic_DNA"/>
</dbReference>
<dbReference type="STRING" id="1945520.A1019T_00482"/>
<comment type="catalytic activity">
    <reaction evidence="11">
        <text>a quinone + NADH + 5 H(+)(in) = a quinol + NAD(+) + 4 H(+)(out)</text>
        <dbReference type="Rhea" id="RHEA:57888"/>
        <dbReference type="ChEBI" id="CHEBI:15378"/>
        <dbReference type="ChEBI" id="CHEBI:24646"/>
        <dbReference type="ChEBI" id="CHEBI:57540"/>
        <dbReference type="ChEBI" id="CHEBI:57945"/>
        <dbReference type="ChEBI" id="CHEBI:132124"/>
    </reaction>
</comment>
<evidence type="ECO:0000256" key="4">
    <source>
        <dbReference type="ARBA" id="ARBA00022723"/>
    </source>
</evidence>
<dbReference type="Gene3D" id="1.10.10.1590">
    <property type="entry name" value="NADH-quinone oxidoreductase subunit E"/>
    <property type="match status" value="1"/>
</dbReference>
<dbReference type="Pfam" id="PF01257">
    <property type="entry name" value="2Fe-2S_thioredx"/>
    <property type="match status" value="1"/>
</dbReference>
<dbReference type="InterPro" id="IPR036249">
    <property type="entry name" value="Thioredoxin-like_sf"/>
</dbReference>